<feature type="domain" description="N-acetylmuramoyl-L-alanine amidase" evidence="1">
    <location>
        <begin position="3"/>
        <end position="120"/>
    </location>
</feature>
<dbReference type="InterPro" id="IPR036505">
    <property type="entry name" value="Amidase/PGRP_sf"/>
</dbReference>
<dbReference type="GO" id="GO:0008745">
    <property type="term" value="F:N-acetylmuramoyl-L-alanine amidase activity"/>
    <property type="evidence" value="ECO:0007669"/>
    <property type="project" value="InterPro"/>
</dbReference>
<comment type="caution">
    <text evidence="2">The sequence shown here is derived from an EMBL/GenBank/DDBJ whole genome shotgun (WGS) entry which is preliminary data.</text>
</comment>
<dbReference type="InterPro" id="IPR002502">
    <property type="entry name" value="Amidase_domain"/>
</dbReference>
<name>A0A0F9N7M2_9ZZZZ</name>
<dbReference type="CDD" id="cd06583">
    <property type="entry name" value="PGRP"/>
    <property type="match status" value="1"/>
</dbReference>
<protein>
    <recommendedName>
        <fullName evidence="1">N-acetylmuramoyl-L-alanine amidase domain-containing protein</fullName>
    </recommendedName>
</protein>
<sequence length="167" mass="18532">MQIFIHHSAIAGTKEQFNRINAYHKQKWNSISSLGFYGGYTYLLEKSGKVLQYRAVGEETIAQKGYNSGNPAICFAGNFETEDPTQSQKKAFAELVGKLGGGRGQIRLHKDVSATLCPGKNLISYIEEFKSIKKDEPPVTMRSISDAIELIRQKVAALFRQLGLAFA</sequence>
<dbReference type="Pfam" id="PF01510">
    <property type="entry name" value="Amidase_2"/>
    <property type="match status" value="1"/>
</dbReference>
<proteinExistence type="predicted"/>
<reference evidence="2" key="1">
    <citation type="journal article" date="2015" name="Nature">
        <title>Complex archaea that bridge the gap between prokaryotes and eukaryotes.</title>
        <authorList>
            <person name="Spang A."/>
            <person name="Saw J.H."/>
            <person name="Jorgensen S.L."/>
            <person name="Zaremba-Niedzwiedzka K."/>
            <person name="Martijn J."/>
            <person name="Lind A.E."/>
            <person name="van Eijk R."/>
            <person name="Schleper C."/>
            <person name="Guy L."/>
            <person name="Ettema T.J."/>
        </authorList>
    </citation>
    <scope>NUCLEOTIDE SEQUENCE</scope>
</reference>
<dbReference type="AlphaFoldDB" id="A0A0F9N7M2"/>
<organism evidence="2">
    <name type="scientific">marine sediment metagenome</name>
    <dbReference type="NCBI Taxonomy" id="412755"/>
    <lineage>
        <taxon>unclassified sequences</taxon>
        <taxon>metagenomes</taxon>
        <taxon>ecological metagenomes</taxon>
    </lineage>
</organism>
<evidence type="ECO:0000313" key="2">
    <source>
        <dbReference type="EMBL" id="KKM84760.1"/>
    </source>
</evidence>
<dbReference type="GO" id="GO:0009253">
    <property type="term" value="P:peptidoglycan catabolic process"/>
    <property type="evidence" value="ECO:0007669"/>
    <property type="project" value="InterPro"/>
</dbReference>
<accession>A0A0F9N7M2</accession>
<evidence type="ECO:0000259" key="1">
    <source>
        <dbReference type="Pfam" id="PF01510"/>
    </source>
</evidence>
<dbReference type="Gene3D" id="3.40.80.10">
    <property type="entry name" value="Peptidoglycan recognition protein-like"/>
    <property type="match status" value="1"/>
</dbReference>
<dbReference type="EMBL" id="LAZR01007518">
    <property type="protein sequence ID" value="KKM84760.1"/>
    <property type="molecule type" value="Genomic_DNA"/>
</dbReference>
<dbReference type="SUPFAM" id="SSF55846">
    <property type="entry name" value="N-acetylmuramoyl-L-alanine amidase-like"/>
    <property type="match status" value="1"/>
</dbReference>
<gene>
    <name evidence="2" type="ORF">LCGC14_1296040</name>
</gene>